<dbReference type="PANTHER" id="PTHR36840:SF1">
    <property type="entry name" value="BLL5714 PROTEIN"/>
    <property type="match status" value="1"/>
</dbReference>
<dbReference type="InterPro" id="IPR010640">
    <property type="entry name" value="Low_temperature_requirement_A"/>
</dbReference>
<name>A0A077M280_9MICO</name>
<feature type="transmembrane region" description="Helical" evidence="2">
    <location>
        <begin position="229"/>
        <end position="248"/>
    </location>
</feature>
<protein>
    <recommendedName>
        <fullName evidence="5">Low temperature requirement A</fullName>
    </recommendedName>
</protein>
<keyword evidence="4" id="KW-1185">Reference proteome</keyword>
<feature type="region of interest" description="Disordered" evidence="1">
    <location>
        <begin position="187"/>
        <end position="210"/>
    </location>
</feature>
<feature type="transmembrane region" description="Helical" evidence="2">
    <location>
        <begin position="12"/>
        <end position="31"/>
    </location>
</feature>
<dbReference type="Proteomes" id="UP000035721">
    <property type="component" value="Unassembled WGS sequence"/>
</dbReference>
<feature type="compositionally biased region" description="Basic and acidic residues" evidence="1">
    <location>
        <begin position="199"/>
        <end position="210"/>
    </location>
</feature>
<feature type="transmembrane region" description="Helical" evidence="2">
    <location>
        <begin position="358"/>
        <end position="377"/>
    </location>
</feature>
<dbReference type="RefSeq" id="WP_048552514.1">
    <property type="nucleotide sequence ID" value="NZ_HF570958.1"/>
</dbReference>
<accession>A0A077M280</accession>
<dbReference type="STRING" id="1194083.BN12_940006"/>
<proteinExistence type="predicted"/>
<feature type="transmembrane region" description="Helical" evidence="2">
    <location>
        <begin position="124"/>
        <end position="144"/>
    </location>
</feature>
<feature type="transmembrane region" description="Helical" evidence="2">
    <location>
        <begin position="328"/>
        <end position="346"/>
    </location>
</feature>
<feature type="transmembrane region" description="Helical" evidence="2">
    <location>
        <begin position="150"/>
        <end position="168"/>
    </location>
</feature>
<feature type="transmembrane region" description="Helical" evidence="2">
    <location>
        <begin position="75"/>
        <end position="94"/>
    </location>
</feature>
<evidence type="ECO:0000313" key="4">
    <source>
        <dbReference type="Proteomes" id="UP000035721"/>
    </source>
</evidence>
<feature type="transmembrane region" description="Helical" evidence="2">
    <location>
        <begin position="43"/>
        <end position="63"/>
    </location>
</feature>
<feature type="transmembrane region" description="Helical" evidence="2">
    <location>
        <begin position="383"/>
        <end position="399"/>
    </location>
</feature>
<keyword evidence="2" id="KW-1133">Transmembrane helix</keyword>
<dbReference type="EMBL" id="CAJB01000430">
    <property type="protein sequence ID" value="CCH80453.1"/>
    <property type="molecule type" value="Genomic_DNA"/>
</dbReference>
<feature type="transmembrane region" description="Helical" evidence="2">
    <location>
        <begin position="260"/>
        <end position="283"/>
    </location>
</feature>
<dbReference type="OrthoDB" id="7698234at2"/>
<dbReference type="AlphaFoldDB" id="A0A077M280"/>
<keyword evidence="2" id="KW-0812">Transmembrane</keyword>
<sequence>MSESEVAADERVEWLELFFDLVVVAAVAVLTEGLREDPTPEGLGLFVLLYAGIWLSWVSVVLYANVAGSATRTRVVVVAMFLVAVMAATAPIHFERRANAFALAFVVLRLFVARNALRTGRLLVGWPLLEFGGSSILWVVAMWVDVPVKYVLWAVALVLDVVFVLVRGNRLDEQQVRRIEKHVADEEAARSRRTGSGGHDGRDGAKGRSPEHVEVRTVGVERSHLTERLGLFLIIVLGEAVSQLVVAGSTQEWTRELVRVAVAGFAVLVGLWGLTFSYGFTGAPHSRLAALEPRFGLPLHFLTTIGVIAFAAGLGEMASHPSEPLGDLVRWVMCSGLALHYLVMGVGGWSGGAPRRWVLGWALPCTAAPLVVAVTAGRVADERILWLFVATIVWMNLYGRWGQGRSAPATAP</sequence>
<evidence type="ECO:0000256" key="1">
    <source>
        <dbReference type="SAM" id="MobiDB-lite"/>
    </source>
</evidence>
<evidence type="ECO:0000313" key="3">
    <source>
        <dbReference type="EMBL" id="CCH80453.1"/>
    </source>
</evidence>
<keyword evidence="2" id="KW-0472">Membrane</keyword>
<feature type="transmembrane region" description="Helical" evidence="2">
    <location>
        <begin position="295"/>
        <end position="316"/>
    </location>
</feature>
<dbReference type="Pfam" id="PF06772">
    <property type="entry name" value="LtrA"/>
    <property type="match status" value="1"/>
</dbReference>
<comment type="caution">
    <text evidence="3">The sequence shown here is derived from an EMBL/GenBank/DDBJ whole genome shotgun (WGS) entry which is preliminary data.</text>
</comment>
<feature type="transmembrane region" description="Helical" evidence="2">
    <location>
        <begin position="100"/>
        <end position="117"/>
    </location>
</feature>
<evidence type="ECO:0008006" key="5">
    <source>
        <dbReference type="Google" id="ProtNLM"/>
    </source>
</evidence>
<gene>
    <name evidence="3" type="ORF">BN12_940006</name>
</gene>
<evidence type="ECO:0000256" key="2">
    <source>
        <dbReference type="SAM" id="Phobius"/>
    </source>
</evidence>
<reference evidence="3 4" key="1">
    <citation type="journal article" date="2013" name="ISME J.">
        <title>A metabolic model for members of the genus Tetrasphaera involved in enhanced biological phosphorus removal.</title>
        <authorList>
            <person name="Kristiansen R."/>
            <person name="Nguyen H.T.T."/>
            <person name="Saunders A.M."/>
            <person name="Nielsen J.L."/>
            <person name="Wimmer R."/>
            <person name="Le V.Q."/>
            <person name="McIlroy S.J."/>
            <person name="Petrovski S."/>
            <person name="Seviour R.J."/>
            <person name="Calteau A."/>
            <person name="Nielsen K.L."/>
            <person name="Nielsen P.H."/>
        </authorList>
    </citation>
    <scope>NUCLEOTIDE SEQUENCE [LARGE SCALE GENOMIC DNA]</scope>
    <source>
        <strain evidence="3 4">T1-X7</strain>
    </source>
</reference>
<organism evidence="3 4">
    <name type="scientific">Nostocoides japonicum T1-X7</name>
    <dbReference type="NCBI Taxonomy" id="1194083"/>
    <lineage>
        <taxon>Bacteria</taxon>
        <taxon>Bacillati</taxon>
        <taxon>Actinomycetota</taxon>
        <taxon>Actinomycetes</taxon>
        <taxon>Micrococcales</taxon>
        <taxon>Intrasporangiaceae</taxon>
        <taxon>Nostocoides</taxon>
    </lineage>
</organism>
<dbReference type="PANTHER" id="PTHR36840">
    <property type="entry name" value="BLL5714 PROTEIN"/>
    <property type="match status" value="1"/>
</dbReference>